<evidence type="ECO:0000313" key="2">
    <source>
        <dbReference type="EMBL" id="KIJ40208.1"/>
    </source>
</evidence>
<evidence type="ECO:0000313" key="3">
    <source>
        <dbReference type="Proteomes" id="UP000054279"/>
    </source>
</evidence>
<name>A0A0C9UAP2_SPHS4</name>
<accession>A0A0C9UAP2</accession>
<keyword evidence="3" id="KW-1185">Reference proteome</keyword>
<dbReference type="Proteomes" id="UP000054279">
    <property type="component" value="Unassembled WGS sequence"/>
</dbReference>
<feature type="region of interest" description="Disordered" evidence="1">
    <location>
        <begin position="88"/>
        <end position="157"/>
    </location>
</feature>
<sequence>MARTTPNPTASGKAGASPHPQTHHFPMFEHTQEICQGQPTILEDPSKRGSDSLLNANPTASSKSHQRANRAQSLDLTLAFSRLNNNASTESAHHLGQPHSSESNIGDYDTVTPSPTGGVFPSSVSVGQGGGQGGGTYPYPHSHSQSMTTLSVSAGPGAAGVMAGYRQAQSIDAGASEHADIAQITSGLKEL</sequence>
<evidence type="ECO:0000256" key="1">
    <source>
        <dbReference type="SAM" id="MobiDB-lite"/>
    </source>
</evidence>
<feature type="region of interest" description="Disordered" evidence="1">
    <location>
        <begin position="1"/>
        <end position="70"/>
    </location>
</feature>
<protein>
    <submittedName>
        <fullName evidence="2">Uncharacterized protein</fullName>
    </submittedName>
</protein>
<feature type="compositionally biased region" description="Polar residues" evidence="1">
    <location>
        <begin position="52"/>
        <end position="70"/>
    </location>
</feature>
<reference evidence="2 3" key="1">
    <citation type="submission" date="2014-06" db="EMBL/GenBank/DDBJ databases">
        <title>Evolutionary Origins and Diversification of the Mycorrhizal Mutualists.</title>
        <authorList>
            <consortium name="DOE Joint Genome Institute"/>
            <consortium name="Mycorrhizal Genomics Consortium"/>
            <person name="Kohler A."/>
            <person name="Kuo A."/>
            <person name="Nagy L.G."/>
            <person name="Floudas D."/>
            <person name="Copeland A."/>
            <person name="Barry K.W."/>
            <person name="Cichocki N."/>
            <person name="Veneault-Fourrey C."/>
            <person name="LaButti K."/>
            <person name="Lindquist E.A."/>
            <person name="Lipzen A."/>
            <person name="Lundell T."/>
            <person name="Morin E."/>
            <person name="Murat C."/>
            <person name="Riley R."/>
            <person name="Ohm R."/>
            <person name="Sun H."/>
            <person name="Tunlid A."/>
            <person name="Henrissat B."/>
            <person name="Grigoriev I.V."/>
            <person name="Hibbett D.S."/>
            <person name="Martin F."/>
        </authorList>
    </citation>
    <scope>NUCLEOTIDE SEQUENCE [LARGE SCALE GENOMIC DNA]</scope>
    <source>
        <strain evidence="2 3">SS14</strain>
    </source>
</reference>
<feature type="compositionally biased region" description="Polar residues" evidence="1">
    <location>
        <begin position="1"/>
        <end position="10"/>
    </location>
</feature>
<dbReference type="HOGENOM" id="CLU_1422261_0_0_1"/>
<dbReference type="AlphaFoldDB" id="A0A0C9UAP2"/>
<feature type="compositionally biased region" description="Polar residues" evidence="1">
    <location>
        <begin position="142"/>
        <end position="152"/>
    </location>
</feature>
<feature type="compositionally biased region" description="Low complexity" evidence="1">
    <location>
        <begin position="112"/>
        <end position="126"/>
    </location>
</feature>
<proteinExistence type="predicted"/>
<organism evidence="2 3">
    <name type="scientific">Sphaerobolus stellatus (strain SS14)</name>
    <dbReference type="NCBI Taxonomy" id="990650"/>
    <lineage>
        <taxon>Eukaryota</taxon>
        <taxon>Fungi</taxon>
        <taxon>Dikarya</taxon>
        <taxon>Basidiomycota</taxon>
        <taxon>Agaricomycotina</taxon>
        <taxon>Agaricomycetes</taxon>
        <taxon>Phallomycetidae</taxon>
        <taxon>Geastrales</taxon>
        <taxon>Sphaerobolaceae</taxon>
        <taxon>Sphaerobolus</taxon>
    </lineage>
</organism>
<dbReference type="EMBL" id="KN837146">
    <property type="protein sequence ID" value="KIJ40208.1"/>
    <property type="molecule type" value="Genomic_DNA"/>
</dbReference>
<gene>
    <name evidence="2" type="ORF">M422DRAFT_32422</name>
</gene>
<feature type="compositionally biased region" description="Gly residues" evidence="1">
    <location>
        <begin position="127"/>
        <end position="136"/>
    </location>
</feature>